<feature type="compositionally biased region" description="Basic and acidic residues" evidence="1">
    <location>
        <begin position="11"/>
        <end position="21"/>
    </location>
</feature>
<proteinExistence type="predicted"/>
<dbReference type="AlphaFoldDB" id="A0A0M0JC55"/>
<comment type="caution">
    <text evidence="2">The sequence shown here is derived from an EMBL/GenBank/DDBJ whole genome shotgun (WGS) entry which is preliminary data.</text>
</comment>
<dbReference type="Proteomes" id="UP000037460">
    <property type="component" value="Unassembled WGS sequence"/>
</dbReference>
<name>A0A0M0JC55_9EUKA</name>
<evidence type="ECO:0000313" key="3">
    <source>
        <dbReference type="Proteomes" id="UP000037460"/>
    </source>
</evidence>
<dbReference type="EMBL" id="JWZX01003119">
    <property type="protein sequence ID" value="KOO24159.1"/>
    <property type="molecule type" value="Genomic_DNA"/>
</dbReference>
<gene>
    <name evidence="2" type="ORF">Ctob_002126</name>
</gene>
<evidence type="ECO:0000256" key="1">
    <source>
        <dbReference type="SAM" id="MobiDB-lite"/>
    </source>
</evidence>
<keyword evidence="3" id="KW-1185">Reference proteome</keyword>
<evidence type="ECO:0000313" key="2">
    <source>
        <dbReference type="EMBL" id="KOO24159.1"/>
    </source>
</evidence>
<protein>
    <submittedName>
        <fullName evidence="2">Uncharacterized protein</fullName>
    </submittedName>
</protein>
<feature type="region of interest" description="Disordered" evidence="1">
    <location>
        <begin position="207"/>
        <end position="227"/>
    </location>
</feature>
<organism evidence="2 3">
    <name type="scientific">Chrysochromulina tobinii</name>
    <dbReference type="NCBI Taxonomy" id="1460289"/>
    <lineage>
        <taxon>Eukaryota</taxon>
        <taxon>Haptista</taxon>
        <taxon>Haptophyta</taxon>
        <taxon>Prymnesiophyceae</taxon>
        <taxon>Prymnesiales</taxon>
        <taxon>Chrysochromulinaceae</taxon>
        <taxon>Chrysochromulina</taxon>
    </lineage>
</organism>
<accession>A0A0M0JC55</accession>
<feature type="region of interest" description="Disordered" evidence="1">
    <location>
        <begin position="1"/>
        <end position="22"/>
    </location>
</feature>
<reference evidence="3" key="1">
    <citation type="journal article" date="2015" name="PLoS Genet.">
        <title>Genome Sequence and Transcriptome Analyses of Chrysochromulina tobin: Metabolic Tools for Enhanced Algal Fitness in the Prominent Order Prymnesiales (Haptophyceae).</title>
        <authorList>
            <person name="Hovde B.T."/>
            <person name="Deodato C.R."/>
            <person name="Hunsperger H.M."/>
            <person name="Ryken S.A."/>
            <person name="Yost W."/>
            <person name="Jha R.K."/>
            <person name="Patterson J."/>
            <person name="Monnat R.J. Jr."/>
            <person name="Barlow S.B."/>
            <person name="Starkenburg S.R."/>
            <person name="Cattolico R.A."/>
        </authorList>
    </citation>
    <scope>NUCLEOTIDE SEQUENCE</scope>
    <source>
        <strain evidence="3">CCMP291</strain>
    </source>
</reference>
<sequence length="282" mass="29427">MATTASMQAKQEGKRADEADKAVSAMAARPAAWLKEEVTAVTAGQQLREQVAMTIELRRQCALKLQAIELRAEEASQAMTAYEGGDASSSAAEAAAEMASRQAEAEALRLKVAHYSSELVSLQTKLVHQESSETAVAKLEAVPDLKQAKAMLKAAFPQLVNLQLSVHKREQQLEAKAREMQSKEAGDAGEIELTSLENVKGAAAAKKLGAKPRAPTTTPSAAAAAKPRAALGRIDGNAAGADVAGGFSKAVTKPASAKGEAGGTRKLLNTTQVVSVNLVDNE</sequence>